<protein>
    <submittedName>
        <fullName evidence="1">Uncharacterized protein</fullName>
    </submittedName>
</protein>
<evidence type="ECO:0000313" key="1">
    <source>
        <dbReference type="EMBL" id="KAL0632797.1"/>
    </source>
</evidence>
<proteinExistence type="predicted"/>
<evidence type="ECO:0000313" key="2">
    <source>
        <dbReference type="Proteomes" id="UP001447188"/>
    </source>
</evidence>
<dbReference type="Proteomes" id="UP001447188">
    <property type="component" value="Unassembled WGS sequence"/>
</dbReference>
<organism evidence="1 2">
    <name type="scientific">Discina gigas</name>
    <dbReference type="NCBI Taxonomy" id="1032678"/>
    <lineage>
        <taxon>Eukaryota</taxon>
        <taxon>Fungi</taxon>
        <taxon>Dikarya</taxon>
        <taxon>Ascomycota</taxon>
        <taxon>Pezizomycotina</taxon>
        <taxon>Pezizomycetes</taxon>
        <taxon>Pezizales</taxon>
        <taxon>Discinaceae</taxon>
        <taxon>Discina</taxon>
    </lineage>
</organism>
<reference evidence="1 2" key="1">
    <citation type="submission" date="2024-02" db="EMBL/GenBank/DDBJ databases">
        <title>Discinaceae phylogenomics.</title>
        <authorList>
            <person name="Dirks A.C."/>
            <person name="James T.Y."/>
        </authorList>
    </citation>
    <scope>NUCLEOTIDE SEQUENCE [LARGE SCALE GENOMIC DNA]</scope>
    <source>
        <strain evidence="1 2">ACD0624</strain>
    </source>
</reference>
<sequence length="192" mass="20838">MLSAAAAGTSSLTHLTIHSGSIAPQPLQYILSIPRALTHFVYQPTLEDIAFDLAPFGVALLPLQHSPTSLELDFRMINPWWLSQLPITTIGSLRDWPALRTVRCTLFLLLGRDSQVLAGVLPAGIRELEILDDVEIPVGAAVKAVVGQLGAMEMVRVYAGRKESKRLRRRLRKACWAVAAAFDDGAISEGSG</sequence>
<comment type="caution">
    <text evidence="1">The sequence shown here is derived from an EMBL/GenBank/DDBJ whole genome shotgun (WGS) entry which is preliminary data.</text>
</comment>
<gene>
    <name evidence="1" type="ORF">Q9L58_008313</name>
</gene>
<dbReference type="EMBL" id="JBBBZM010000150">
    <property type="protein sequence ID" value="KAL0632797.1"/>
    <property type="molecule type" value="Genomic_DNA"/>
</dbReference>
<name>A0ABR3GA17_9PEZI</name>
<accession>A0ABR3GA17</accession>
<keyword evidence="2" id="KW-1185">Reference proteome</keyword>